<reference evidence="1" key="1">
    <citation type="journal article" date="2005" name="Proc. Natl. Acad. Sci. U.S.A.">
        <title>The psychrophilic lifestyle as revealed by the genome sequence of Colwellia psychrerythraea 34H through genomic and proteomic analyses.</title>
        <authorList>
            <person name="Methe B.A."/>
            <person name="Nelson K.E."/>
            <person name="Deming J.W."/>
            <person name="Momen B."/>
            <person name="Melamud E."/>
            <person name="Zhang X."/>
            <person name="Moult J."/>
            <person name="Madupu R."/>
            <person name="Nelson W.C."/>
            <person name="Dodson R.J."/>
            <person name="Brinkac L.M."/>
            <person name="Daugherty S.C."/>
            <person name="Durkin A.S."/>
            <person name="DeBoy R.T."/>
            <person name="Kolonay J.F."/>
            <person name="Sullivan S.A."/>
            <person name="Zhou L."/>
            <person name="Davidsen T.M."/>
            <person name="Wu M."/>
            <person name="Huston A.L."/>
            <person name="Lewis M."/>
            <person name="Weaver B."/>
            <person name="Weidman J.F."/>
            <person name="Khouri H."/>
            <person name="Utterback T.R."/>
            <person name="Feldblyum T.V."/>
            <person name="Fraser C.M."/>
        </authorList>
    </citation>
    <scope>NUCLEOTIDE SEQUENCE [LARGE SCALE GENOMIC DNA]</scope>
    <source>
        <strain evidence="1">34H</strain>
    </source>
</reference>
<name>Q483V0_COLP3</name>
<gene>
    <name evidence="1" type="ordered locus">CPS_1936</name>
</gene>
<dbReference type="AlphaFoldDB" id="Q483V0"/>
<organism evidence="1 2">
    <name type="scientific">Colwellia psychrerythraea (strain 34H / ATCC BAA-681)</name>
    <name type="common">Vibrio psychroerythus</name>
    <dbReference type="NCBI Taxonomy" id="167879"/>
    <lineage>
        <taxon>Bacteria</taxon>
        <taxon>Pseudomonadati</taxon>
        <taxon>Pseudomonadota</taxon>
        <taxon>Gammaproteobacteria</taxon>
        <taxon>Alteromonadales</taxon>
        <taxon>Colwelliaceae</taxon>
        <taxon>Colwellia</taxon>
    </lineage>
</organism>
<dbReference type="HOGENOM" id="CLU_3326852_0_0_6"/>
<accession>Q483V0</accession>
<evidence type="ECO:0000313" key="2">
    <source>
        <dbReference type="Proteomes" id="UP000000547"/>
    </source>
</evidence>
<sequence>MSYLLAGFTVRALRLANFQAWDNGYDIDLSYVKVINNF</sequence>
<dbReference type="EMBL" id="CP000083">
    <property type="protein sequence ID" value="AAZ28588.1"/>
    <property type="molecule type" value="Genomic_DNA"/>
</dbReference>
<proteinExistence type="predicted"/>
<evidence type="ECO:0000313" key="1">
    <source>
        <dbReference type="EMBL" id="AAZ28588.1"/>
    </source>
</evidence>
<dbReference type="KEGG" id="cps:CPS_1936"/>
<protein>
    <submittedName>
        <fullName evidence="1">Uncharacterized protein</fullName>
    </submittedName>
</protein>
<dbReference type="Proteomes" id="UP000000547">
    <property type="component" value="Chromosome"/>
</dbReference>